<dbReference type="Proteomes" id="UP000530654">
    <property type="component" value="Unassembled WGS sequence"/>
</dbReference>
<reference evidence="3 4" key="1">
    <citation type="submission" date="2020-04" db="EMBL/GenBank/DDBJ databases">
        <title>Rhizobium bacterial biofertilizers improve the content of phenolic compounds of Lactuca sativa L. under non-saline and saline-stress conditions.</title>
        <authorList>
            <person name="Ayuso-Calles M."/>
            <person name="Garcia-Estevez I."/>
            <person name="Jimenez-Gomez A."/>
            <person name="Flores-Felix J.D."/>
            <person name="Escribano-Bailon M."/>
            <person name="Rivas R."/>
        </authorList>
    </citation>
    <scope>NUCLEOTIDE SEQUENCE [LARGE SCALE GENOMIC DNA]</scope>
    <source>
        <strain evidence="3 4">GPTR02</strain>
    </source>
</reference>
<dbReference type="AlphaFoldDB" id="A0A7Y2W5G9"/>
<sequence length="362" mass="42777">MEDDKPLFEKDQDAETPDPDETPIKDRKVFTQPYDLAVESLVDQIRSGTIFLRPLTEKPRFQRQYVWTNDIASKLIESIILNVPIPPCYLSQNDDFELDVIDGQQRLYSIYRFVENQFELSNLEVISEFNGSRLFELPPKIQRQIKTHTLRCVLITNESHPEVKFDVFERLNTNTVPLNAQELRNCVYRGPLNLLLNECSEYAPWLKILGKSKPDKRLRDEELILRFFAFHNLGLESYRTPQKHWLNDAAKDGMRFAEHRIVQLQGMWRNMINTSLVMFDARECFRRSESRAVNRALFDLIAYSLKEISHEQAEGLRAEFRTRFLALELNLEFQDLISRSVDHKRRTNRRFEIWQNAMAGLF</sequence>
<dbReference type="RefSeq" id="WP_170280838.1">
    <property type="nucleotide sequence ID" value="NZ_JABEQY010000010.1"/>
</dbReference>
<accession>A0A7Y2W5G9</accession>
<dbReference type="Pfam" id="PF03235">
    <property type="entry name" value="GmrSD_N"/>
    <property type="match status" value="1"/>
</dbReference>
<evidence type="ECO:0000259" key="2">
    <source>
        <dbReference type="Pfam" id="PF03235"/>
    </source>
</evidence>
<feature type="compositionally biased region" description="Basic and acidic residues" evidence="1">
    <location>
        <begin position="1"/>
        <end position="13"/>
    </location>
</feature>
<dbReference type="PANTHER" id="PTHR39639:SF1">
    <property type="entry name" value="DUF262 DOMAIN-CONTAINING PROTEIN"/>
    <property type="match status" value="1"/>
</dbReference>
<proteinExistence type="predicted"/>
<gene>
    <name evidence="3" type="ORF">HLI17_13365</name>
</gene>
<comment type="caution">
    <text evidence="3">The sequence shown here is derived from an EMBL/GenBank/DDBJ whole genome shotgun (WGS) entry which is preliminary data.</text>
</comment>
<evidence type="ECO:0000313" key="4">
    <source>
        <dbReference type="Proteomes" id="UP000530654"/>
    </source>
</evidence>
<protein>
    <submittedName>
        <fullName evidence="3">DUF262 domain-containing protein</fullName>
    </submittedName>
</protein>
<dbReference type="PANTHER" id="PTHR39639">
    <property type="entry name" value="CHROMOSOME 16, WHOLE GENOME SHOTGUN SEQUENCE"/>
    <property type="match status" value="1"/>
</dbReference>
<dbReference type="InterPro" id="IPR004919">
    <property type="entry name" value="GmrSD_N"/>
</dbReference>
<organism evidence="3 4">
    <name type="scientific">Rhizobium laguerreae</name>
    <dbReference type="NCBI Taxonomy" id="1076926"/>
    <lineage>
        <taxon>Bacteria</taxon>
        <taxon>Pseudomonadati</taxon>
        <taxon>Pseudomonadota</taxon>
        <taxon>Alphaproteobacteria</taxon>
        <taxon>Hyphomicrobiales</taxon>
        <taxon>Rhizobiaceae</taxon>
        <taxon>Rhizobium/Agrobacterium group</taxon>
        <taxon>Rhizobium</taxon>
    </lineage>
</organism>
<feature type="domain" description="GmrSD restriction endonucleases N-terminal" evidence="2">
    <location>
        <begin position="39"/>
        <end position="187"/>
    </location>
</feature>
<dbReference type="EMBL" id="JABEQY010000010">
    <property type="protein sequence ID" value="NNH64266.1"/>
    <property type="molecule type" value="Genomic_DNA"/>
</dbReference>
<evidence type="ECO:0000256" key="1">
    <source>
        <dbReference type="SAM" id="MobiDB-lite"/>
    </source>
</evidence>
<feature type="region of interest" description="Disordered" evidence="1">
    <location>
        <begin position="1"/>
        <end position="25"/>
    </location>
</feature>
<name>A0A7Y2W5G9_9HYPH</name>
<evidence type="ECO:0000313" key="3">
    <source>
        <dbReference type="EMBL" id="NNH64266.1"/>
    </source>
</evidence>